<feature type="binding site" evidence="6">
    <location>
        <position position="67"/>
    </location>
    <ligand>
        <name>Na(+)</name>
        <dbReference type="ChEBI" id="CHEBI:29101"/>
        <label>1</label>
    </ligand>
</feature>
<feature type="binding site" evidence="6">
    <location>
        <position position="424"/>
    </location>
    <ligand>
        <name>Na(+)</name>
        <dbReference type="ChEBI" id="CHEBI:29101"/>
        <label>1</label>
    </ligand>
</feature>
<organism evidence="10 11">
    <name type="scientific">Pygocentrus nattereri</name>
    <name type="common">Red-bellied piranha</name>
    <dbReference type="NCBI Taxonomy" id="42514"/>
    <lineage>
        <taxon>Eukaryota</taxon>
        <taxon>Metazoa</taxon>
        <taxon>Chordata</taxon>
        <taxon>Craniata</taxon>
        <taxon>Vertebrata</taxon>
        <taxon>Euteleostomi</taxon>
        <taxon>Actinopterygii</taxon>
        <taxon>Neopterygii</taxon>
        <taxon>Teleostei</taxon>
        <taxon>Ostariophysi</taxon>
        <taxon>Characiformes</taxon>
        <taxon>Characoidei</taxon>
        <taxon>Pygocentrus</taxon>
    </lineage>
</organism>
<dbReference type="SUPFAM" id="SSF161070">
    <property type="entry name" value="SNF-like"/>
    <property type="match status" value="1"/>
</dbReference>
<evidence type="ECO:0000256" key="7">
    <source>
        <dbReference type="PIRSR" id="PIRSR600175-2"/>
    </source>
</evidence>
<keyword evidence="6" id="KW-0915">Sodium</keyword>
<feature type="binding site" evidence="6">
    <location>
        <position position="62"/>
    </location>
    <ligand>
        <name>Na(+)</name>
        <dbReference type="ChEBI" id="CHEBI:29101"/>
        <label>1</label>
    </ligand>
</feature>
<sequence>MVPIALVNEALFYNSFESNIFFKCIHDEGKNADPHIGSGDENADRGNWNSKKEYLLSMIGYAVGLGNVWRFPYLTYKHGGGAFLIPYVIMLSVAGLPLFFMESSLGQFCSQGPINVWKAVPIFQGVGITMMLVSTFVSIYYNVIIAYSIYYLFASFQEPLPWSDCSNWSDMNCNITAREYCNMTAYNGSLMAVNTSMIADGNQSCLEEFLASVPLQSPSERYWDVVALQRTSSMDETGPVVWHLALCLLLGWILIAAALFKGIKSSGKVVYFTATFPYAVLLILLIRGVTLEGARNGIEYYIGSQSNLTKLSEAEVWKDAATQIFFSLSIAWGGLTALASYNKFHNNCYKDSIIVCITNCSTSIFAGFAIFSILGHMAHVYGKPVSEVAQAGFGLAFIAYPDALSKLPISPLWSILFFFMLITLGLDSQFAGIEVITTCLQDAYPKVLKAKRGLITVLICIVLFLLGLPCVTGAGIYWVNLIDTFCAGWILLVAGLLEVFGLSCIYGGNRFIKDIEMMIGTKHALFWIWWRACWFFITPVVLLVILGWSLYTFTAPTYGSVEYPQWGIALGWCMTVFCLVWIPIVAVWKLVKASGNPWQRLKSVCSPTKDWGPYLECHRNERYGQAGMNDANVYYEITGISVKR</sequence>
<evidence type="ECO:0000256" key="1">
    <source>
        <dbReference type="ARBA" id="ARBA00004141"/>
    </source>
</evidence>
<dbReference type="GO" id="GO:0015657">
    <property type="term" value="F:branched-chain amino acid:sodium symporter activity"/>
    <property type="evidence" value="ECO:0007669"/>
    <property type="project" value="TreeGrafter"/>
</dbReference>
<evidence type="ECO:0000256" key="8">
    <source>
        <dbReference type="RuleBase" id="RU003732"/>
    </source>
</evidence>
<keyword evidence="3 8" id="KW-0812">Transmembrane</keyword>
<feature type="transmembrane region" description="Helical" evidence="9">
    <location>
        <begin position="54"/>
        <end position="71"/>
    </location>
</feature>
<dbReference type="GeneTree" id="ENSGT00940000159688"/>
<keyword evidence="8" id="KW-0769">Symport</keyword>
<evidence type="ECO:0000256" key="9">
    <source>
        <dbReference type="SAM" id="Phobius"/>
    </source>
</evidence>
<feature type="transmembrane region" description="Helical" evidence="9">
    <location>
        <begin position="568"/>
        <end position="591"/>
    </location>
</feature>
<feature type="transmembrane region" description="Helical" evidence="9">
    <location>
        <begin position="412"/>
        <end position="433"/>
    </location>
</feature>
<dbReference type="GO" id="GO:0001761">
    <property type="term" value="F:beta-alanine transmembrane transporter activity"/>
    <property type="evidence" value="ECO:0007669"/>
    <property type="project" value="TreeGrafter"/>
</dbReference>
<keyword evidence="11" id="KW-1185">Reference proteome</keyword>
<dbReference type="Proteomes" id="UP001501920">
    <property type="component" value="Chromosome 21"/>
</dbReference>
<dbReference type="PANTHER" id="PTHR11616:SF286">
    <property type="entry name" value="SODIUM- AND CHLORIDE-DEPENDENT NEUTRAL AND BASIC AMINO ACID TRANSPORTER B(0+)"/>
    <property type="match status" value="1"/>
</dbReference>
<dbReference type="Pfam" id="PF00209">
    <property type="entry name" value="SNF"/>
    <property type="match status" value="1"/>
</dbReference>
<dbReference type="PROSITE" id="PS50267">
    <property type="entry name" value="NA_NEUROTRAN_SYMP_3"/>
    <property type="match status" value="1"/>
</dbReference>
<dbReference type="PROSITE" id="PS00610">
    <property type="entry name" value="NA_NEUROTRAN_SYMP_1"/>
    <property type="match status" value="1"/>
</dbReference>
<evidence type="ECO:0000256" key="6">
    <source>
        <dbReference type="PIRSR" id="PIRSR600175-1"/>
    </source>
</evidence>
<keyword evidence="6" id="KW-0479">Metal-binding</keyword>
<feature type="transmembrane region" description="Helical" evidence="9">
    <location>
        <begin position="83"/>
        <end position="101"/>
    </location>
</feature>
<feature type="transmembrane region" description="Helical" evidence="9">
    <location>
        <begin position="353"/>
        <end position="374"/>
    </location>
</feature>
<reference evidence="10" key="3">
    <citation type="submission" date="2025-09" db="UniProtKB">
        <authorList>
            <consortium name="Ensembl"/>
        </authorList>
    </citation>
    <scope>IDENTIFICATION</scope>
</reference>
<dbReference type="GO" id="GO:0089718">
    <property type="term" value="P:amino acid import across plasma membrane"/>
    <property type="evidence" value="ECO:0007669"/>
    <property type="project" value="TreeGrafter"/>
</dbReference>
<dbReference type="PANTHER" id="PTHR11616">
    <property type="entry name" value="SODIUM/CHLORIDE DEPENDENT TRANSPORTER"/>
    <property type="match status" value="1"/>
</dbReference>
<comment type="subcellular location">
    <subcellularLocation>
        <location evidence="1">Membrane</location>
        <topology evidence="1">Multi-pass membrane protein</topology>
    </subcellularLocation>
</comment>
<dbReference type="Ensembl" id="ENSPNAT00000007052.2">
    <property type="protein sequence ID" value="ENSPNAP00000004415.2"/>
    <property type="gene ID" value="ENSPNAG00000010905.2"/>
</dbReference>
<name>A0A3B4C0K0_PYGNA</name>
<feature type="binding site" evidence="6">
    <location>
        <position position="327"/>
    </location>
    <ligand>
        <name>Na(+)</name>
        <dbReference type="ChEBI" id="CHEBI:29101"/>
        <label>1</label>
    </ligand>
</feature>
<proteinExistence type="inferred from homology"/>
<evidence type="ECO:0000313" key="10">
    <source>
        <dbReference type="Ensembl" id="ENSPNAP00000004415.2"/>
    </source>
</evidence>
<evidence type="ECO:0000256" key="5">
    <source>
        <dbReference type="ARBA" id="ARBA00023136"/>
    </source>
</evidence>
<feature type="transmembrane region" description="Helical" evidence="9">
    <location>
        <begin position="240"/>
        <end position="260"/>
    </location>
</feature>
<evidence type="ECO:0000256" key="2">
    <source>
        <dbReference type="ARBA" id="ARBA00022448"/>
    </source>
</evidence>
<dbReference type="STRING" id="42514.ENSPNAP00000004415"/>
<feature type="binding site" evidence="6">
    <location>
        <position position="60"/>
    </location>
    <ligand>
        <name>Na(+)</name>
        <dbReference type="ChEBI" id="CHEBI:29101"/>
        <label>1</label>
    </ligand>
</feature>
<evidence type="ECO:0000313" key="11">
    <source>
        <dbReference type="Proteomes" id="UP001501920"/>
    </source>
</evidence>
<reference evidence="10" key="2">
    <citation type="submission" date="2025-08" db="UniProtKB">
        <authorList>
            <consortium name="Ensembl"/>
        </authorList>
    </citation>
    <scope>IDENTIFICATION</scope>
</reference>
<dbReference type="InterPro" id="IPR037272">
    <property type="entry name" value="SNS_sf"/>
</dbReference>
<keyword evidence="7" id="KW-1015">Disulfide bond</keyword>
<feature type="transmembrane region" description="Helical" evidence="9">
    <location>
        <begin position="454"/>
        <end position="479"/>
    </location>
</feature>
<comment type="similarity">
    <text evidence="8">Belongs to the sodium:neurotransmitter symporter (SNF) (TC 2.A.22) family.</text>
</comment>
<feature type="transmembrane region" description="Helical" evidence="9">
    <location>
        <begin position="485"/>
        <end position="507"/>
    </location>
</feature>
<dbReference type="GO" id="GO:0015374">
    <property type="term" value="F:neutral, basic amino acid:sodium:chloride symporter activity"/>
    <property type="evidence" value="ECO:0007669"/>
    <property type="project" value="TreeGrafter"/>
</dbReference>
<feature type="binding site" evidence="6">
    <location>
        <position position="63"/>
    </location>
    <ligand>
        <name>Na(+)</name>
        <dbReference type="ChEBI" id="CHEBI:29101"/>
        <label>1</label>
    </ligand>
</feature>
<evidence type="ECO:0000256" key="3">
    <source>
        <dbReference type="ARBA" id="ARBA00022692"/>
    </source>
</evidence>
<accession>A0A3B4C0K0</accession>
<feature type="transmembrane region" description="Helical" evidence="9">
    <location>
        <begin position="122"/>
        <end position="153"/>
    </location>
</feature>
<feature type="binding site" evidence="6">
    <location>
        <position position="359"/>
    </location>
    <ligand>
        <name>Na(+)</name>
        <dbReference type="ChEBI" id="CHEBI:29101"/>
        <label>1</label>
    </ligand>
</feature>
<dbReference type="GO" id="GO:1901235">
    <property type="term" value="F:(R)-carnitine transmembrane transporter activity"/>
    <property type="evidence" value="ECO:0007669"/>
    <property type="project" value="TreeGrafter"/>
</dbReference>
<dbReference type="GO" id="GO:0005886">
    <property type="term" value="C:plasma membrane"/>
    <property type="evidence" value="ECO:0007669"/>
    <property type="project" value="TreeGrafter"/>
</dbReference>
<feature type="transmembrane region" description="Helical" evidence="9">
    <location>
        <begin position="528"/>
        <end position="548"/>
    </location>
</feature>
<evidence type="ECO:0000256" key="4">
    <source>
        <dbReference type="ARBA" id="ARBA00022989"/>
    </source>
</evidence>
<feature type="binding site" evidence="6">
    <location>
        <position position="428"/>
    </location>
    <ligand>
        <name>Na(+)</name>
        <dbReference type="ChEBI" id="CHEBI:29101"/>
        <label>1</label>
    </ligand>
</feature>
<dbReference type="GO" id="GO:0046872">
    <property type="term" value="F:metal ion binding"/>
    <property type="evidence" value="ECO:0007669"/>
    <property type="project" value="UniProtKB-KW"/>
</dbReference>
<dbReference type="GO" id="GO:0022858">
    <property type="term" value="F:alanine transmembrane transporter activity"/>
    <property type="evidence" value="ECO:0007669"/>
    <property type="project" value="TreeGrafter"/>
</dbReference>
<protein>
    <recommendedName>
        <fullName evidence="8">Transporter</fullName>
    </recommendedName>
</protein>
<reference evidence="10 11" key="1">
    <citation type="submission" date="2020-10" db="EMBL/GenBank/DDBJ databases">
        <title>Pygocentrus nattereri (red-bellied piranha) genome, fPygNat1, primary haplotype.</title>
        <authorList>
            <person name="Myers G."/>
            <person name="Meyer A."/>
            <person name="Karagic N."/>
            <person name="Pippel M."/>
            <person name="Winkler S."/>
            <person name="Tracey A."/>
            <person name="Wood J."/>
            <person name="Formenti G."/>
            <person name="Howe K."/>
            <person name="Fedrigo O."/>
            <person name="Jarvis E.D."/>
        </authorList>
    </citation>
    <scope>NUCLEOTIDE SEQUENCE [LARGE SCALE GENOMIC DNA]</scope>
</reference>
<feature type="binding site" evidence="6">
    <location>
        <position position="427"/>
    </location>
    <ligand>
        <name>Na(+)</name>
        <dbReference type="ChEBI" id="CHEBI:29101"/>
        <label>1</label>
    </ligand>
</feature>
<feature type="disulfide bond" evidence="7">
    <location>
        <begin position="165"/>
        <end position="173"/>
    </location>
</feature>
<keyword evidence="5 9" id="KW-0472">Membrane</keyword>
<feature type="transmembrane region" description="Helical" evidence="9">
    <location>
        <begin position="269"/>
        <end position="286"/>
    </location>
</feature>
<dbReference type="AlphaFoldDB" id="A0A3B4C0K0"/>
<dbReference type="PRINTS" id="PR00176">
    <property type="entry name" value="NANEUSMPORT"/>
</dbReference>
<feature type="transmembrane region" description="Helical" evidence="9">
    <location>
        <begin position="320"/>
        <end position="341"/>
    </location>
</feature>
<dbReference type="InterPro" id="IPR000175">
    <property type="entry name" value="Na/ntran_symport"/>
</dbReference>
<keyword evidence="2 8" id="KW-0813">Transport</keyword>
<keyword evidence="4 9" id="KW-1133">Transmembrane helix</keyword>